<keyword evidence="6 17" id="KW-0436">Ligase</keyword>
<dbReference type="NCBIfam" id="TIGR00514">
    <property type="entry name" value="accC"/>
    <property type="match status" value="1"/>
</dbReference>
<dbReference type="Gene3D" id="3.30.470.20">
    <property type="entry name" value="ATP-grasp fold, B domain"/>
    <property type="match status" value="1"/>
</dbReference>
<feature type="domain" description="Biotin carboxylation" evidence="20">
    <location>
        <begin position="1"/>
        <end position="446"/>
    </location>
</feature>
<dbReference type="PANTHER" id="PTHR48095:SF2">
    <property type="entry name" value="BIOTIN CARBOXYLASE, CHLOROPLASTIC"/>
    <property type="match status" value="1"/>
</dbReference>
<dbReference type="InterPro" id="IPR013815">
    <property type="entry name" value="ATP_grasp_subdomain_1"/>
</dbReference>
<dbReference type="SUPFAM" id="SSF52440">
    <property type="entry name" value="PreATP-grasp domain"/>
    <property type="match status" value="1"/>
</dbReference>
<gene>
    <name evidence="21" type="primary">accC</name>
    <name evidence="21" type="ORF">E6K73_09950</name>
</gene>
<dbReference type="FunFam" id="3.40.50.20:FF:000010">
    <property type="entry name" value="Propionyl-CoA carboxylase subunit alpha"/>
    <property type="match status" value="1"/>
</dbReference>
<dbReference type="FunFam" id="3.30.1490.20:FF:000018">
    <property type="entry name" value="Biotin carboxylase"/>
    <property type="match status" value="1"/>
</dbReference>
<dbReference type="PROSITE" id="PS50979">
    <property type="entry name" value="BC"/>
    <property type="match status" value="1"/>
</dbReference>
<comment type="function">
    <text evidence="1 17">This protein is a component of the acetyl coenzyme A carboxylase complex; first, biotin carboxylase catalyzes the carboxylation of the carrier protein and then the transcarboxylase transfers the carboxyl group to form malonyl-CoA.</text>
</comment>
<evidence type="ECO:0000256" key="3">
    <source>
        <dbReference type="ARBA" id="ARBA00011750"/>
    </source>
</evidence>
<comment type="caution">
    <text evidence="21">The sequence shown here is derived from an EMBL/GenBank/DDBJ whole genome shotgun (WGS) entry which is preliminary data.</text>
</comment>
<evidence type="ECO:0000256" key="13">
    <source>
        <dbReference type="ARBA" id="ARBA00023160"/>
    </source>
</evidence>
<dbReference type="EMBL" id="VBOT01000122">
    <property type="protein sequence ID" value="TMQ49489.1"/>
    <property type="molecule type" value="Genomic_DNA"/>
</dbReference>
<dbReference type="Gene3D" id="3.40.50.20">
    <property type="match status" value="1"/>
</dbReference>
<keyword evidence="10 16" id="KW-0067">ATP-binding</keyword>
<dbReference type="PROSITE" id="PS00867">
    <property type="entry name" value="CPSASE_2"/>
    <property type="match status" value="1"/>
</dbReference>
<evidence type="ECO:0000256" key="9">
    <source>
        <dbReference type="ARBA" id="ARBA00022832"/>
    </source>
</evidence>
<keyword evidence="13 17" id="KW-0275">Fatty acid biosynthesis</keyword>
<dbReference type="SUPFAM" id="SSF51246">
    <property type="entry name" value="Rudiment single hybrid motif"/>
    <property type="match status" value="1"/>
</dbReference>
<dbReference type="Pfam" id="PF00289">
    <property type="entry name" value="Biotin_carb_N"/>
    <property type="match status" value="1"/>
</dbReference>
<feature type="region of interest" description="Disordered" evidence="18">
    <location>
        <begin position="446"/>
        <end position="477"/>
    </location>
</feature>
<evidence type="ECO:0000256" key="2">
    <source>
        <dbReference type="ARBA" id="ARBA00004956"/>
    </source>
</evidence>
<name>A0A538SDP2_UNCEI</name>
<dbReference type="Pfam" id="PF02786">
    <property type="entry name" value="CPSase_L_D2"/>
    <property type="match status" value="1"/>
</dbReference>
<evidence type="ECO:0000256" key="7">
    <source>
        <dbReference type="ARBA" id="ARBA00022723"/>
    </source>
</evidence>
<dbReference type="AlphaFoldDB" id="A0A538SDP2"/>
<evidence type="ECO:0000256" key="11">
    <source>
        <dbReference type="ARBA" id="ARBA00022842"/>
    </source>
</evidence>
<reference evidence="21 22" key="1">
    <citation type="journal article" date="2019" name="Nat. Microbiol.">
        <title>Mediterranean grassland soil C-N compound turnover is dependent on rainfall and depth, and is mediated by genomically divergent microorganisms.</title>
        <authorList>
            <person name="Diamond S."/>
            <person name="Andeer P.F."/>
            <person name="Li Z."/>
            <person name="Crits-Christoph A."/>
            <person name="Burstein D."/>
            <person name="Anantharaman K."/>
            <person name="Lane K.R."/>
            <person name="Thomas B.C."/>
            <person name="Pan C."/>
            <person name="Northen T.R."/>
            <person name="Banfield J.F."/>
        </authorList>
    </citation>
    <scope>NUCLEOTIDE SEQUENCE [LARGE SCALE GENOMIC DNA]</scope>
    <source>
        <strain evidence="21">WS_3</strain>
    </source>
</reference>
<keyword evidence="12 17" id="KW-0443">Lipid metabolism</keyword>
<evidence type="ECO:0000256" key="16">
    <source>
        <dbReference type="PROSITE-ProRule" id="PRU00409"/>
    </source>
</evidence>
<dbReference type="PROSITE" id="PS50975">
    <property type="entry name" value="ATP_GRASP"/>
    <property type="match status" value="1"/>
</dbReference>
<dbReference type="GO" id="GO:0005524">
    <property type="term" value="F:ATP binding"/>
    <property type="evidence" value="ECO:0007669"/>
    <property type="project" value="UniProtKB-UniRule"/>
</dbReference>
<dbReference type="GO" id="GO:0004075">
    <property type="term" value="F:biotin carboxylase activity"/>
    <property type="evidence" value="ECO:0007669"/>
    <property type="project" value="UniProtKB-EC"/>
</dbReference>
<evidence type="ECO:0000259" key="19">
    <source>
        <dbReference type="PROSITE" id="PS50975"/>
    </source>
</evidence>
<proteinExistence type="predicted"/>
<evidence type="ECO:0000256" key="5">
    <source>
        <dbReference type="ARBA" id="ARBA00022516"/>
    </source>
</evidence>
<dbReference type="SUPFAM" id="SSF56059">
    <property type="entry name" value="Glutathione synthetase ATP-binding domain-like"/>
    <property type="match status" value="1"/>
</dbReference>
<dbReference type="InterPro" id="IPR004549">
    <property type="entry name" value="Acetyl_CoA_COase_biotin_COase"/>
</dbReference>
<keyword evidence="7" id="KW-0479">Metal-binding</keyword>
<dbReference type="SMART" id="SM00878">
    <property type="entry name" value="Biotin_carb_C"/>
    <property type="match status" value="1"/>
</dbReference>
<comment type="subunit">
    <text evidence="3 17">Acetyl-CoA carboxylase is a heterohexamer of biotin carboxyl carrier protein, biotin carboxylase and the two subunits of carboxyl transferase in a 2:2 complex.</text>
</comment>
<dbReference type="NCBIfam" id="NF006367">
    <property type="entry name" value="PRK08591.1"/>
    <property type="match status" value="1"/>
</dbReference>
<feature type="domain" description="ATP-grasp" evidence="19">
    <location>
        <begin position="120"/>
        <end position="317"/>
    </location>
</feature>
<dbReference type="EC" id="6.3.4.14" evidence="4 17"/>
<evidence type="ECO:0000256" key="17">
    <source>
        <dbReference type="RuleBase" id="RU365063"/>
    </source>
</evidence>
<comment type="catalytic activity">
    <reaction evidence="15 17">
        <text>N(6)-biotinyl-L-lysyl-[protein] + hydrogencarbonate + ATP = N(6)-carboxybiotinyl-L-lysyl-[protein] + ADP + phosphate + H(+)</text>
        <dbReference type="Rhea" id="RHEA:13501"/>
        <dbReference type="Rhea" id="RHEA-COMP:10505"/>
        <dbReference type="Rhea" id="RHEA-COMP:10506"/>
        <dbReference type="ChEBI" id="CHEBI:15378"/>
        <dbReference type="ChEBI" id="CHEBI:17544"/>
        <dbReference type="ChEBI" id="CHEBI:30616"/>
        <dbReference type="ChEBI" id="CHEBI:43474"/>
        <dbReference type="ChEBI" id="CHEBI:83144"/>
        <dbReference type="ChEBI" id="CHEBI:83145"/>
        <dbReference type="ChEBI" id="CHEBI:456216"/>
        <dbReference type="EC" id="6.3.4.14"/>
    </reaction>
</comment>
<evidence type="ECO:0000256" key="8">
    <source>
        <dbReference type="ARBA" id="ARBA00022741"/>
    </source>
</evidence>
<evidence type="ECO:0000256" key="6">
    <source>
        <dbReference type="ARBA" id="ARBA00022598"/>
    </source>
</evidence>
<evidence type="ECO:0000256" key="4">
    <source>
        <dbReference type="ARBA" id="ARBA00013263"/>
    </source>
</evidence>
<dbReference type="GO" id="GO:0046872">
    <property type="term" value="F:metal ion binding"/>
    <property type="evidence" value="ECO:0007669"/>
    <property type="project" value="UniProtKB-KW"/>
</dbReference>
<keyword evidence="5 17" id="KW-0444">Lipid biosynthesis</keyword>
<accession>A0A538SDP2</accession>
<evidence type="ECO:0000259" key="20">
    <source>
        <dbReference type="PROSITE" id="PS50979"/>
    </source>
</evidence>
<dbReference type="InterPro" id="IPR005481">
    <property type="entry name" value="BC-like_N"/>
</dbReference>
<dbReference type="InterPro" id="IPR011761">
    <property type="entry name" value="ATP-grasp"/>
</dbReference>
<evidence type="ECO:0000256" key="14">
    <source>
        <dbReference type="ARBA" id="ARBA00023267"/>
    </source>
</evidence>
<evidence type="ECO:0000256" key="10">
    <source>
        <dbReference type="ARBA" id="ARBA00022840"/>
    </source>
</evidence>
<evidence type="ECO:0000256" key="18">
    <source>
        <dbReference type="SAM" id="MobiDB-lite"/>
    </source>
</evidence>
<dbReference type="PROSITE" id="PS00866">
    <property type="entry name" value="CPSASE_1"/>
    <property type="match status" value="1"/>
</dbReference>
<feature type="compositionally biased region" description="Low complexity" evidence="18">
    <location>
        <begin position="466"/>
        <end position="477"/>
    </location>
</feature>
<organism evidence="21 22">
    <name type="scientific">Eiseniibacteriota bacterium</name>
    <dbReference type="NCBI Taxonomy" id="2212470"/>
    <lineage>
        <taxon>Bacteria</taxon>
        <taxon>Candidatus Eiseniibacteriota</taxon>
    </lineage>
</organism>
<evidence type="ECO:0000256" key="12">
    <source>
        <dbReference type="ARBA" id="ARBA00023098"/>
    </source>
</evidence>
<dbReference type="InterPro" id="IPR005479">
    <property type="entry name" value="CPAse_ATP-bd"/>
</dbReference>
<evidence type="ECO:0000313" key="22">
    <source>
        <dbReference type="Proteomes" id="UP000320184"/>
    </source>
</evidence>
<dbReference type="UniPathway" id="UPA00655">
    <property type="reaction ID" value="UER00711"/>
</dbReference>
<dbReference type="InterPro" id="IPR011054">
    <property type="entry name" value="Rudment_hybrid_motif"/>
</dbReference>
<evidence type="ECO:0000256" key="15">
    <source>
        <dbReference type="ARBA" id="ARBA00048600"/>
    </source>
</evidence>
<dbReference type="InterPro" id="IPR016185">
    <property type="entry name" value="PreATP-grasp_dom_sf"/>
</dbReference>
<dbReference type="GO" id="GO:0006633">
    <property type="term" value="P:fatty acid biosynthetic process"/>
    <property type="evidence" value="ECO:0007669"/>
    <property type="project" value="UniProtKB-KW"/>
</dbReference>
<keyword evidence="11" id="KW-0460">Magnesium</keyword>
<keyword evidence="14 17" id="KW-0092">Biotin</keyword>
<dbReference type="InterPro" id="IPR011764">
    <property type="entry name" value="Biotin_carboxylation_dom"/>
</dbReference>
<keyword evidence="9 17" id="KW-0276">Fatty acid metabolism</keyword>
<sequence>MFRKVLIANRGEIALRVIRACRELRISTVAVFSEADRESLHVRLADESVCIGPPPPAQSYNYIARLISAAEVTGADAIHPGYGFLSENAHFAEVCASCGFTFIGPRAEMIRKMGDKAVARRTMMDAGLPVVPGSEGVLDGVDQAVSLARSIGYPVIIKAAAGGGGRGMRVARDERSLRASFGIAQAEAGAAFNNQSVYLEKYIGRPRHIEFQLFGDTHGRLIHLGERECSVQRNHQKLIEEAPSPFLSPEQRLEVGAMAVRGAAAIGYLNAGTMEFLFDQDGSFYFMEMNTRIQVEHPVTEEVTGTDLVKEQIRVAAGEPLSLAQEDVEWRGHAIECRINAEDHEHDFRPSPGKITYWYKPGGPGLRIDSHVYAGYTVPPYYDSMIGKLIAHGKDRPEALRRMEIALDEMIVEGIRTTIPFHHLALRDPRFQSGDLDTHFVETLLKPKPEPAPKPAPADGKRLARAAKAAAARAGGS</sequence>
<keyword evidence="8 16" id="KW-0547">Nucleotide-binding</keyword>
<comment type="pathway">
    <text evidence="2 17">Lipid metabolism; malonyl-CoA biosynthesis; malonyl-CoA from acetyl-CoA: step 1/1.</text>
</comment>
<dbReference type="Pfam" id="PF02785">
    <property type="entry name" value="Biotin_carb_C"/>
    <property type="match status" value="1"/>
</dbReference>
<dbReference type="GO" id="GO:2001295">
    <property type="term" value="P:malonyl-CoA biosynthetic process"/>
    <property type="evidence" value="ECO:0007669"/>
    <property type="project" value="UniProtKB-UniPathway"/>
</dbReference>
<protein>
    <recommendedName>
        <fullName evidence="4 17">Biotin carboxylase</fullName>
        <ecNumber evidence="4 17">6.3.4.14</ecNumber>
    </recommendedName>
    <alternativeName>
        <fullName evidence="17">Acetyl-coenzyme A carboxylase biotin carboxylase subunit A</fullName>
    </alternativeName>
</protein>
<evidence type="ECO:0000313" key="21">
    <source>
        <dbReference type="EMBL" id="TMQ49489.1"/>
    </source>
</evidence>
<evidence type="ECO:0000256" key="1">
    <source>
        <dbReference type="ARBA" id="ARBA00003761"/>
    </source>
</evidence>
<dbReference type="PANTHER" id="PTHR48095">
    <property type="entry name" value="PYRUVATE CARBOXYLASE SUBUNIT A"/>
    <property type="match status" value="1"/>
</dbReference>
<dbReference type="InterPro" id="IPR005482">
    <property type="entry name" value="Biotin_COase_C"/>
</dbReference>
<dbReference type="Proteomes" id="UP000320184">
    <property type="component" value="Unassembled WGS sequence"/>
</dbReference>
<dbReference type="Gene3D" id="3.30.1490.20">
    <property type="entry name" value="ATP-grasp fold, A domain"/>
    <property type="match status" value="1"/>
</dbReference>
<dbReference type="InterPro" id="IPR051602">
    <property type="entry name" value="ACC_Biotin_Carboxylase"/>
</dbReference>